<dbReference type="InterPro" id="IPR024862">
    <property type="entry name" value="TRPV"/>
</dbReference>
<evidence type="ECO:0000256" key="7">
    <source>
        <dbReference type="ARBA" id="ARBA00022483"/>
    </source>
</evidence>
<evidence type="ECO:0000313" key="28">
    <source>
        <dbReference type="EMBL" id="KAG8175531.1"/>
    </source>
</evidence>
<keyword evidence="21 26" id="KW-0472">Membrane</keyword>
<feature type="repeat" description="ANK" evidence="24">
    <location>
        <begin position="585"/>
        <end position="617"/>
    </location>
</feature>
<evidence type="ECO:0000313" key="29">
    <source>
        <dbReference type="Proteomes" id="UP000827092"/>
    </source>
</evidence>
<sequence>MAVPSVIRRKIIDIGANLTDPMFRGIYNGTRKHVDDMHEILRRAVANGVERIFITGGSLEDCRAALEIAKSCDMLYSTVGCHPTRCLEFETCGDPGGYLQQLKLLALENRQKVVAVGECGLDYDRLEFCPKETQLRYFECQFDIAEATRLPMFLHCRNASVDLLSIVRRNRDRFTTGVVHSFDGTKEDAKAFIDLGLYIGINGCSLKTRENLDVVASLPIDRLMIETDSPWCEIRTTHAGAKLVKTTFPCKKKERFEFGFQVKSRNEPANIVQVLEVMAAVRGEDIDELANTLYENTFNENNKTNPTSWDKYIPIPKKTCLKFSDRGASSLATSLLDEIVSKAEVDHQVPLYVMANYKKGGTLVERYLLEGQKALDEMAADEIRKFMYRDGLGDVFDQDKGDKVRIVSKAEVDHQVPLYVMANYKKGGTLVERYLLEGQKALDEMAADEIRKFMYRDGLGDVFDHHKGDKEKGRKVCWKLDDRGMLGESLLHVLVLCNTDVHTLIAMFLVDMYPALAHDIVEGEEYYGATAMHFAIAYENSKLMKKMVECGANVHQRANGKFFLPIDQQWPIPRPKTNFEGLSYFGEYPLAWAACCDDESSYNLLLRHGADPNLQDTYGNNILHVLVIRDKLDGADPNLQDTYGNNILHVLVTRDKLKMYGYALRHPSKPASDRLCNIFGLTPLTLACKLGRNKIFREMLEFSSLEFWRYSNITCSGYPLNALDSLQPDGKANLNSALMIILKGNSTEHLDMLEGGVIQRLLEEKWKTFAQRYFYIRLLTMLVHLLFLSIAVFLRPTTREPLLGGTDASTIVRYCAEIATLGVRHILRSFFGIVFNKLRDFYAQGYKTTSPTKTAFLLSCFLILCCIPCRVGHDRETEDILLCLAIPGSWFYLIFFAGAVRLTGPFVTMIYSMLVGDMFRFSIIYGIFLCGFTQAFFFLFKTPPSEERSRSKRFSSFPVTWMGLFHMTLGSYEYEEFRETYYQKLTQLVFAMFMVFTPILLLNMLIAMMGNTYCEVITQSEKEWVKQWANIIVALERSIDVKSAREFVQTYSIKMPSTEKDMEIRGVVVIKSKPKSKAKEKKQALALWKRVGKRTIQELRRVGGSAADVRKRYNLFRSKQPTARLRNGKIVLEWNPVSTPVYAQQPSEATAPPGLKKSSGMTGDLNELLSKVQSASGIDVPRGDENAKVTNIYLKVPTSADMGPQKQIGNSRAVHHADGQNVASNPNEDSSSLYQVFQNSDVDLVGQNTENRQNSVYQPTQITAGYSNGQNTSNIHQTSPNPVMSQPGQNPVYPATQNMAGQPTGQNPGFQATQNTADQRIGQNPPHQVTQNAAGYSNGQNQAFQGTQNSSSYPNGQNTVYQNVGDYRNGQNPTYQAAQNVALQPIGQNPAQQATQNVAYYSNGQNTAVYQTGQNGAVYSSGYNNLAHQTGLSPYTESIPRQMAYTNLAFEGDNNIPNTNIANFEANLSGYESGKRDNIQNYLNDPNSQMAAVDTGSPPINSGNFGAHTIQHGDDGGISFNVHTRIISSKVTKVHLPRNKEQPSKQDFSESSSDNVAKKGGYGKKKKGIGKFSNLPYRAKHKKRRKRNQVAFEERITLDAAPSDFPVRMETTIEKAEKNQTKTNQYPLFYPKIEDEQ</sequence>
<keyword evidence="18 26" id="KW-1133">Transmembrane helix</keyword>
<dbReference type="InterPro" id="IPR001130">
    <property type="entry name" value="TatD-like"/>
</dbReference>
<evidence type="ECO:0000256" key="16">
    <source>
        <dbReference type="ARBA" id="ARBA00022801"/>
    </source>
</evidence>
<dbReference type="Gene3D" id="1.25.40.20">
    <property type="entry name" value="Ankyrin repeat-containing domain"/>
    <property type="match status" value="2"/>
</dbReference>
<dbReference type="GO" id="GO:0090729">
    <property type="term" value="F:toxin activity"/>
    <property type="evidence" value="ECO:0007669"/>
    <property type="project" value="UniProtKB-KW"/>
</dbReference>
<evidence type="ECO:0000256" key="25">
    <source>
        <dbReference type="SAM" id="MobiDB-lite"/>
    </source>
</evidence>
<dbReference type="Pfam" id="PF00520">
    <property type="entry name" value="Ion_trans"/>
    <property type="match status" value="1"/>
</dbReference>
<keyword evidence="20" id="KW-0406">Ion transport</keyword>
<evidence type="ECO:0000256" key="11">
    <source>
        <dbReference type="ARBA" id="ARBA00022656"/>
    </source>
</evidence>
<proteinExistence type="inferred from homology"/>
<dbReference type="CDD" id="cd01310">
    <property type="entry name" value="TatD_DNAse"/>
    <property type="match status" value="1"/>
</dbReference>
<feature type="transmembrane region" description="Helical" evidence="26">
    <location>
        <begin position="919"/>
        <end position="940"/>
    </location>
</feature>
<dbReference type="Gene3D" id="3.20.20.140">
    <property type="entry name" value="Metal-dependent hydrolases"/>
    <property type="match status" value="1"/>
</dbReference>
<feature type="region of interest" description="Disordered" evidence="25">
    <location>
        <begin position="1533"/>
        <end position="1593"/>
    </location>
</feature>
<dbReference type="GO" id="GO:0044218">
    <property type="term" value="C:other organism cell membrane"/>
    <property type="evidence" value="ECO:0007669"/>
    <property type="project" value="UniProtKB-KW"/>
</dbReference>
<feature type="compositionally biased region" description="Basic residues" evidence="25">
    <location>
        <begin position="1578"/>
        <end position="1588"/>
    </location>
</feature>
<keyword evidence="5" id="KW-0813">Transport</keyword>
<evidence type="ECO:0000256" key="22">
    <source>
        <dbReference type="ARBA" id="ARBA00023298"/>
    </source>
</evidence>
<evidence type="ECO:0000256" key="21">
    <source>
        <dbReference type="ARBA" id="ARBA00023136"/>
    </source>
</evidence>
<evidence type="ECO:0000256" key="5">
    <source>
        <dbReference type="ARBA" id="ARBA00022448"/>
    </source>
</evidence>
<keyword evidence="23" id="KW-0407">Ion channel</keyword>
<evidence type="ECO:0000256" key="9">
    <source>
        <dbReference type="ARBA" id="ARBA00022537"/>
    </source>
</evidence>
<evidence type="ECO:0000256" key="4">
    <source>
        <dbReference type="ARBA" id="ARBA00009275"/>
    </source>
</evidence>
<feature type="domain" description="Ion transport" evidence="27">
    <location>
        <begin position="835"/>
        <end position="1016"/>
    </location>
</feature>
<keyword evidence="12" id="KW-0107">Calcium channel</keyword>
<keyword evidence="10" id="KW-0109">Calcium transport</keyword>
<gene>
    <name evidence="28" type="ORF">JTE90_016730</name>
</gene>
<comment type="caution">
    <text evidence="28">The sequence shown here is derived from an EMBL/GenBank/DDBJ whole genome shotgun (WGS) entry which is preliminary data.</text>
</comment>
<dbReference type="PANTHER" id="PTHR10582">
    <property type="entry name" value="TRANSIENT RECEPTOR POTENTIAL ION CHANNEL PROTEIN"/>
    <property type="match status" value="1"/>
</dbReference>
<reference evidence="28 29" key="1">
    <citation type="journal article" date="2022" name="Nat. Ecol. Evol.">
        <title>A masculinizing supergene underlies an exaggerated male reproductive morph in a spider.</title>
        <authorList>
            <person name="Hendrickx F."/>
            <person name="De Corte Z."/>
            <person name="Sonet G."/>
            <person name="Van Belleghem S.M."/>
            <person name="Kostlbacher S."/>
            <person name="Vangestel C."/>
        </authorList>
    </citation>
    <scope>NUCLEOTIDE SEQUENCE [LARGE SCALE GENOMIC DNA]</scope>
    <source>
        <strain evidence="28">W744_W776</strain>
    </source>
</reference>
<keyword evidence="13 26" id="KW-0812">Transmembrane</keyword>
<feature type="transmembrane region" description="Helical" evidence="26">
    <location>
        <begin position="774"/>
        <end position="794"/>
    </location>
</feature>
<comment type="subcellular location">
    <subcellularLocation>
        <location evidence="3">Cell membrane</location>
        <topology evidence="3">Multi-pass membrane protein</topology>
    </subcellularLocation>
    <subcellularLocation>
        <location evidence="2">Secreted</location>
    </subcellularLocation>
    <subcellularLocation>
        <location evidence="1">Target cell membrane</location>
    </subcellularLocation>
</comment>
<dbReference type="FunFam" id="3.20.20.140:FF:000040">
    <property type="entry name" value="Putative tatD related deoxyribonuclease"/>
    <property type="match status" value="1"/>
</dbReference>
<feature type="transmembrane region" description="Helical" evidence="26">
    <location>
        <begin position="988"/>
        <end position="1010"/>
    </location>
</feature>
<dbReference type="InterPro" id="IPR032466">
    <property type="entry name" value="Metal_Hydrolase"/>
</dbReference>
<keyword evidence="6" id="KW-1003">Cell membrane</keyword>
<evidence type="ECO:0000259" key="27">
    <source>
        <dbReference type="Pfam" id="PF00520"/>
    </source>
</evidence>
<evidence type="ECO:0000256" key="15">
    <source>
        <dbReference type="ARBA" id="ARBA00022737"/>
    </source>
</evidence>
<protein>
    <recommendedName>
        <fullName evidence="27">Ion transport domain-containing protein</fullName>
    </recommendedName>
</protein>
<dbReference type="SUPFAM" id="SSF48403">
    <property type="entry name" value="Ankyrin repeat"/>
    <property type="match status" value="1"/>
</dbReference>
<keyword evidence="16" id="KW-0378">Hydrolase</keyword>
<keyword evidence="14" id="KW-0528">Neurotoxin</keyword>
<dbReference type="PROSITE" id="PS50088">
    <property type="entry name" value="ANK_REPEAT"/>
    <property type="match status" value="2"/>
</dbReference>
<feature type="region of interest" description="Disordered" evidence="25">
    <location>
        <begin position="1618"/>
        <end position="1637"/>
    </location>
</feature>
<name>A0AAV6TW18_9ARAC</name>
<dbReference type="GO" id="GO:0005576">
    <property type="term" value="C:extracellular region"/>
    <property type="evidence" value="ECO:0007669"/>
    <property type="project" value="UniProtKB-SubCell"/>
</dbReference>
<dbReference type="GO" id="GO:0034703">
    <property type="term" value="C:cation channel complex"/>
    <property type="evidence" value="ECO:0007669"/>
    <property type="project" value="UniProtKB-ARBA"/>
</dbReference>
<keyword evidence="24" id="KW-0040">ANK repeat</keyword>
<comment type="similarity">
    <text evidence="4">Belongs to the metallo-dependent hydrolases superfamily. TatD-type hydrolase family.</text>
</comment>
<dbReference type="InterPro" id="IPR005821">
    <property type="entry name" value="Ion_trans_dom"/>
</dbReference>
<dbReference type="GO" id="GO:0005262">
    <property type="term" value="F:calcium channel activity"/>
    <property type="evidence" value="ECO:0007669"/>
    <property type="project" value="UniProtKB-KW"/>
</dbReference>
<dbReference type="PROSITE" id="PS50297">
    <property type="entry name" value="ANK_REP_REGION"/>
    <property type="match status" value="1"/>
</dbReference>
<keyword evidence="19" id="KW-0638">Presynaptic neurotoxin</keyword>
<evidence type="ECO:0000256" key="12">
    <source>
        <dbReference type="ARBA" id="ARBA00022673"/>
    </source>
</evidence>
<dbReference type="SMART" id="SM00248">
    <property type="entry name" value="ANK"/>
    <property type="match status" value="4"/>
</dbReference>
<evidence type="ECO:0000256" key="19">
    <source>
        <dbReference type="ARBA" id="ARBA00023028"/>
    </source>
</evidence>
<dbReference type="GO" id="GO:0098703">
    <property type="term" value="P:calcium ion import across plasma membrane"/>
    <property type="evidence" value="ECO:0007669"/>
    <property type="project" value="TreeGrafter"/>
</dbReference>
<feature type="compositionally biased region" description="Basic and acidic residues" evidence="25">
    <location>
        <begin position="1538"/>
        <end position="1548"/>
    </location>
</feature>
<feature type="repeat" description="ANK" evidence="24">
    <location>
        <begin position="527"/>
        <end position="559"/>
    </location>
</feature>
<keyword evidence="15" id="KW-0677">Repeat</keyword>
<dbReference type="Pfam" id="PF01026">
    <property type="entry name" value="TatD_DNase"/>
    <property type="match status" value="1"/>
</dbReference>
<keyword evidence="7" id="KW-0268">Exocytosis</keyword>
<dbReference type="EMBL" id="JAFNEN010000989">
    <property type="protein sequence ID" value="KAG8175531.1"/>
    <property type="molecule type" value="Genomic_DNA"/>
</dbReference>
<dbReference type="Pfam" id="PF00023">
    <property type="entry name" value="Ank"/>
    <property type="match status" value="1"/>
</dbReference>
<dbReference type="GO" id="GO:0044231">
    <property type="term" value="C:host cell presynaptic membrane"/>
    <property type="evidence" value="ECO:0007669"/>
    <property type="project" value="UniProtKB-KW"/>
</dbReference>
<keyword evidence="9" id="KW-1052">Target cell membrane</keyword>
<dbReference type="SUPFAM" id="SSF51556">
    <property type="entry name" value="Metallo-dependent hydrolases"/>
    <property type="match status" value="1"/>
</dbReference>
<dbReference type="PROSITE" id="PS01091">
    <property type="entry name" value="TATD_3"/>
    <property type="match status" value="1"/>
</dbReference>
<dbReference type="PANTHER" id="PTHR10582:SF2">
    <property type="entry name" value="INACTIVE"/>
    <property type="match status" value="1"/>
</dbReference>
<evidence type="ECO:0000256" key="23">
    <source>
        <dbReference type="ARBA" id="ARBA00023303"/>
    </source>
</evidence>
<dbReference type="InterPro" id="IPR036770">
    <property type="entry name" value="Ankyrin_rpt-contain_sf"/>
</dbReference>
<evidence type="ECO:0000256" key="13">
    <source>
        <dbReference type="ARBA" id="ARBA00022692"/>
    </source>
</evidence>
<evidence type="ECO:0000256" key="6">
    <source>
        <dbReference type="ARBA" id="ARBA00022475"/>
    </source>
</evidence>
<evidence type="ECO:0000256" key="10">
    <source>
        <dbReference type="ARBA" id="ARBA00022568"/>
    </source>
</evidence>
<feature type="transmembrane region" description="Helical" evidence="26">
    <location>
        <begin position="880"/>
        <end position="899"/>
    </location>
</feature>
<evidence type="ECO:0000256" key="3">
    <source>
        <dbReference type="ARBA" id="ARBA00004651"/>
    </source>
</evidence>
<evidence type="ECO:0000256" key="20">
    <source>
        <dbReference type="ARBA" id="ARBA00023065"/>
    </source>
</evidence>
<dbReference type="InterPro" id="IPR002110">
    <property type="entry name" value="Ankyrin_rpt"/>
</dbReference>
<dbReference type="Proteomes" id="UP000827092">
    <property type="component" value="Unassembled WGS sequence"/>
</dbReference>
<feature type="region of interest" description="Disordered" evidence="25">
    <location>
        <begin position="1318"/>
        <end position="1361"/>
    </location>
</feature>
<dbReference type="GO" id="GO:0005886">
    <property type="term" value="C:plasma membrane"/>
    <property type="evidence" value="ECO:0007669"/>
    <property type="project" value="UniProtKB-SubCell"/>
</dbReference>
<evidence type="ECO:0000256" key="26">
    <source>
        <dbReference type="SAM" id="Phobius"/>
    </source>
</evidence>
<evidence type="ECO:0000256" key="24">
    <source>
        <dbReference type="PROSITE-ProRule" id="PRU00023"/>
    </source>
</evidence>
<evidence type="ECO:0000256" key="1">
    <source>
        <dbReference type="ARBA" id="ARBA00004175"/>
    </source>
</evidence>
<evidence type="ECO:0000256" key="17">
    <source>
        <dbReference type="ARBA" id="ARBA00022837"/>
    </source>
</evidence>
<dbReference type="GO" id="GO:0016788">
    <property type="term" value="F:hydrolase activity, acting on ester bonds"/>
    <property type="evidence" value="ECO:0007669"/>
    <property type="project" value="InterPro"/>
</dbReference>
<accession>A0AAV6TW18</accession>
<organism evidence="28 29">
    <name type="scientific">Oedothorax gibbosus</name>
    <dbReference type="NCBI Taxonomy" id="931172"/>
    <lineage>
        <taxon>Eukaryota</taxon>
        <taxon>Metazoa</taxon>
        <taxon>Ecdysozoa</taxon>
        <taxon>Arthropoda</taxon>
        <taxon>Chelicerata</taxon>
        <taxon>Arachnida</taxon>
        <taxon>Araneae</taxon>
        <taxon>Araneomorphae</taxon>
        <taxon>Entelegynae</taxon>
        <taxon>Araneoidea</taxon>
        <taxon>Linyphiidae</taxon>
        <taxon>Erigoninae</taxon>
        <taxon>Oedothorax</taxon>
    </lineage>
</organism>
<keyword evidence="22" id="KW-1053">Target membrane</keyword>
<keyword evidence="11" id="KW-0800">Toxin</keyword>
<dbReference type="InterPro" id="IPR018228">
    <property type="entry name" value="DNase_TatD-rel_CS"/>
</dbReference>
<keyword evidence="17" id="KW-0106">Calcium</keyword>
<evidence type="ECO:0000256" key="18">
    <source>
        <dbReference type="ARBA" id="ARBA00022989"/>
    </source>
</evidence>
<evidence type="ECO:0000256" key="2">
    <source>
        <dbReference type="ARBA" id="ARBA00004613"/>
    </source>
</evidence>
<dbReference type="GO" id="GO:0006887">
    <property type="term" value="P:exocytosis"/>
    <property type="evidence" value="ECO:0007669"/>
    <property type="project" value="UniProtKB-KW"/>
</dbReference>
<evidence type="ECO:0000256" key="14">
    <source>
        <dbReference type="ARBA" id="ARBA00022699"/>
    </source>
</evidence>
<keyword evidence="8" id="KW-0964">Secreted</keyword>
<keyword evidence="29" id="KW-1185">Reference proteome</keyword>
<evidence type="ECO:0000256" key="8">
    <source>
        <dbReference type="ARBA" id="ARBA00022525"/>
    </source>
</evidence>